<dbReference type="WBParaSite" id="BTMF_0000131701-mRNA-1">
    <property type="protein sequence ID" value="BTMF_0000131701-mRNA-1"/>
    <property type="gene ID" value="BTMF_0000131701"/>
</dbReference>
<dbReference type="Proteomes" id="UP000280834">
    <property type="component" value="Unassembled WGS sequence"/>
</dbReference>
<reference evidence="3" key="1">
    <citation type="submission" date="2017-02" db="UniProtKB">
        <authorList>
            <consortium name="WormBaseParasite"/>
        </authorList>
    </citation>
    <scope>IDENTIFICATION</scope>
</reference>
<organism evidence="3">
    <name type="scientific">Brugia timori</name>
    <dbReference type="NCBI Taxonomy" id="42155"/>
    <lineage>
        <taxon>Eukaryota</taxon>
        <taxon>Metazoa</taxon>
        <taxon>Ecdysozoa</taxon>
        <taxon>Nematoda</taxon>
        <taxon>Chromadorea</taxon>
        <taxon>Rhabditida</taxon>
        <taxon>Spirurina</taxon>
        <taxon>Spiruromorpha</taxon>
        <taxon>Filarioidea</taxon>
        <taxon>Onchocercidae</taxon>
        <taxon>Brugia</taxon>
    </lineage>
</organism>
<evidence type="ECO:0000313" key="2">
    <source>
        <dbReference type="Proteomes" id="UP000280834"/>
    </source>
</evidence>
<dbReference type="AlphaFoldDB" id="A0A0R3Q4S7"/>
<proteinExistence type="predicted"/>
<dbReference type="EMBL" id="UZAG01000403">
    <property type="protein sequence ID" value="VDO08274.1"/>
    <property type="molecule type" value="Genomic_DNA"/>
</dbReference>
<evidence type="ECO:0000313" key="3">
    <source>
        <dbReference type="WBParaSite" id="BTMF_0000131701-mRNA-1"/>
    </source>
</evidence>
<keyword evidence="2" id="KW-1185">Reference proteome</keyword>
<sequence length="33" mass="3970">MVLVDFPKGRFGWIDYITVIYRMYIKAFRVLSA</sequence>
<name>A0A0R3Q4S7_9BILA</name>
<reference evidence="1 2" key="2">
    <citation type="submission" date="2018-11" db="EMBL/GenBank/DDBJ databases">
        <authorList>
            <consortium name="Pathogen Informatics"/>
        </authorList>
    </citation>
    <scope>NUCLEOTIDE SEQUENCE [LARGE SCALE GENOMIC DNA]</scope>
</reference>
<protein>
    <submittedName>
        <fullName evidence="3">Transposase</fullName>
    </submittedName>
</protein>
<evidence type="ECO:0000313" key="1">
    <source>
        <dbReference type="EMBL" id="VDO08274.1"/>
    </source>
</evidence>
<gene>
    <name evidence="1" type="ORF">BTMF_LOCUS659</name>
</gene>
<accession>A0A0R3Q4S7</accession>